<dbReference type="InterPro" id="IPR005113">
    <property type="entry name" value="uDENN_dom"/>
</dbReference>
<dbReference type="InterPro" id="IPR043153">
    <property type="entry name" value="DENN_C"/>
</dbReference>
<dbReference type="SMART" id="SM00568">
    <property type="entry name" value="GRAM"/>
    <property type="match status" value="1"/>
</dbReference>
<dbReference type="SUPFAM" id="SSF57889">
    <property type="entry name" value="Cysteine-rich domain"/>
    <property type="match status" value="1"/>
</dbReference>
<dbReference type="FunFam" id="3.40.50.11500:FF:000006">
    <property type="entry name" value="SET binding factor 2"/>
    <property type="match status" value="1"/>
</dbReference>
<dbReference type="PANTHER" id="PTHR10807:SF109">
    <property type="entry name" value="SET DOMAIN BINDING FACTOR, ISOFORM A"/>
    <property type="match status" value="1"/>
</dbReference>
<name>A0A6A4WGS8_AMPAM</name>
<feature type="region of interest" description="Disordered" evidence="5">
    <location>
        <begin position="1577"/>
        <end position="1599"/>
    </location>
</feature>
<dbReference type="InterPro" id="IPR022096">
    <property type="entry name" value="SBF1/SBF2"/>
</dbReference>
<dbReference type="Proteomes" id="UP000440578">
    <property type="component" value="Unassembled WGS sequence"/>
</dbReference>
<dbReference type="InterPro" id="IPR005112">
    <property type="entry name" value="dDENN_dom"/>
</dbReference>
<dbReference type="PROSITE" id="PS00479">
    <property type="entry name" value="ZF_DAG_PE_1"/>
    <property type="match status" value="1"/>
</dbReference>
<evidence type="ECO:0000259" key="9">
    <source>
        <dbReference type="PROSITE" id="PS51339"/>
    </source>
</evidence>
<evidence type="ECO:0000256" key="1">
    <source>
        <dbReference type="ARBA" id="ARBA00007471"/>
    </source>
</evidence>
<dbReference type="SMART" id="SM00801">
    <property type="entry name" value="dDENN"/>
    <property type="match status" value="1"/>
</dbReference>
<sequence length="2000" mass="222405">MSRLADYFVVVGYNHEKDKQGVSCGKIIQRFPVTDWDDTAFIDGIELFCQPQGWALSTERLEPRFFVSVLTDVDAERHYCACLTFNETVTIQPSKPVDEEEETFSGERNGLQRLPTITHHSVMYAPKALVLVSRLDYFVTFRNCLGILYAVYMDSLGPELEALVGNILGCVQVPPPGGPQVRFSIGAGDRQALQPPLSPSIPTTGVAVAQLFGQLGIKNVMTLFCAAMTEHKILVHSTAYSRLTEACHALTSLMYPFKYSYVYIPVLPSSLLEVVTTPTPFIMGAHSSVLHGMPDLMDVIVADLDGGCVSVPESCMIPQLPEPVRSLALHSLSQVLHPELHRSDFAFPTPVRPSAPMILDKEIRAVFLRMFGQLLQGYRNCLTLIRIHPTPVITFHKASFLGQRGMVDCSFTARLLDCMFFTSFIAERGPPWRPCDIFDEVYCGVNEMVRQETADRSLTVTHVQELAQNLYNNEIPSQQPYVEKIPRPTEGSFRRIHQPVFPTLNVHAVQQVIEEGRSKTNLKQRLAAIKPQPNRIVPMGPHISTLQQDGRQIVNNSARRLEVLRNCVSCIFESKISDARKSFPAVLRALKNKSARLALCHELSQHVIGNKAILDNEQFELVVRLMNCALQDDSTMDEHGVAAAILPLATAFCRRLCTGVIQFAYTCIQGRYGVIDATGSQFGSLEGDRDPGAPGWRPDRKTAEPAVLELAADQLRMRSQLEEAKLQELSSTEESTVYSQAIHYANRIVYLRVPLDVVSHRQRMNNYNERGESNSNSVTNSVADAETDSLTAESGFEDQEVTSAGVEVTRFVSRFVDKVCTEGHVTQEHIRQLHQMVPGVVAMHIETLEAVSKESKRLPSTKKPKILMPSLLPGEELLLEAVRSYLLPDGREEMTGALGGPAFLPAEGAFFITNYRLIFKGAPCDAFASELAIVRSLPISSLTKEKRISVQYLPHLDQWLQEGLQLRSNTFQLIKLAFDEEVTAESIERLKKLIQRLRAPPSIAELFAFRGQHFVAASAGSKDKQKNATLRGFAKKTLLRTARKAGLKTKASKRQKYVLSVDGRAMTSPGRMSLPPADSLEYLPGHEDELSVVDESEVSSQAGSSSSHLQTTPVESVSMERLTERSYYRDWQRLGLGQLIGSTLKRMEPFRVTAANSSYTICRSYPALLPLPCHISDISAAKVARCHRHGRLPVATWKHPRTRALLLRGSTFYGKGVRGIIMAHQATSSSSDTSVALEQEKYMSAVVAATPLSVPRPGSSWAGLSDSSLSIDSLVLQAASAQPDAAAAAGYPTLTPEMGRKVNPFSKAMNTLRFSPRSPDSEQGHHHHHPVGGSDGAHTFQKASLYVFGDRAHIKTDSFPKTDFIPVEYSEVKQVKVAFKKLMRACVPSTAAAERDQTFLRAVEASEWLPQIQRIMQVAGAAVDLIDVQGSSVMLCLEDGWDLTAQISSVAQLCLDPYYRTLEGFRVLVEKEWLAFGHRFSHRSNLTQASMASGFAPIFLQFLDVVHQIQHQFPLSFEFNSYYLRLVAYHTVSSRFRTFLLDSELERVETGLMAAEDRCGSLSRHLRRFDPSQLDEDAFPGVPSGRPAGGSSSHGAGGAQQTQSVFDYIDRHAARSPLFHNFYYVPDTENPVLRPYCALSSLLLWDYYCGETLARGPSYDLEVVALDGQRQEETEAADGSASASGRRTLTAGYDPPHQLPDVFSYYLEEIHRLETELGHLPQQWKNVWDKMEVPNTDSLTRQASFNTQMIRHHGRYFHKRSTIDLILRGKMAGGSAAGAGAAAGVDSAQVYSAPHRFEKCNYTTPTYCDYCNHVLWGLVKTGMRCVDCGYNSHEKCVDHVAKNCTKYKAVPEPGGTPGGKDGNYERTSIGSAVASHHHQTPSQQFYDQFSSNVAENRTHEGYLYKRGVLLKSWKQRWFVLDSIKHELRYYDAMEDSHCKGTVNLAEVESVSLVPPAPGAPKKVDDKAFFELRTTKRFYSFCANDGPSAQEWIEKIQACLQ</sequence>
<reference evidence="10 11" key="1">
    <citation type="submission" date="2019-07" db="EMBL/GenBank/DDBJ databases">
        <title>Draft genome assembly of a fouling barnacle, Amphibalanus amphitrite (Darwin, 1854): The first reference genome for Thecostraca.</title>
        <authorList>
            <person name="Kim W."/>
        </authorList>
    </citation>
    <scope>NUCLEOTIDE SEQUENCE [LARGE SCALE GENOMIC DNA]</scope>
    <source>
        <strain evidence="10">SNU_AA5</strain>
        <tissue evidence="10">Soma without cirri and trophi</tissue>
    </source>
</reference>
<dbReference type="InterPro" id="IPR046349">
    <property type="entry name" value="C1-like_sf"/>
</dbReference>
<evidence type="ECO:0000259" key="6">
    <source>
        <dbReference type="PROSITE" id="PS50003"/>
    </source>
</evidence>
<dbReference type="SUPFAM" id="SSF52799">
    <property type="entry name" value="(Phosphotyrosine protein) phosphatases II"/>
    <property type="match status" value="1"/>
</dbReference>
<comment type="caution">
    <text evidence="10">The sequence shown here is derived from an EMBL/GenBank/DDBJ whole genome shotgun (WGS) entry which is preliminary data.</text>
</comment>
<evidence type="ECO:0000313" key="11">
    <source>
        <dbReference type="Proteomes" id="UP000440578"/>
    </source>
</evidence>
<feature type="domain" description="UDENN" evidence="8">
    <location>
        <begin position="6"/>
        <end position="435"/>
    </location>
</feature>
<dbReference type="InterPro" id="IPR029021">
    <property type="entry name" value="Prot-tyrosine_phosphatase-like"/>
</dbReference>
<comment type="similarity">
    <text evidence="1">Belongs to the protein-tyrosine phosphatase family. Non-receptor class myotubularin subfamily.</text>
</comment>
<feature type="domain" description="Phorbol-ester/DAG-type" evidence="7">
    <location>
        <begin position="1794"/>
        <end position="1844"/>
    </location>
</feature>
<dbReference type="Pfam" id="PF00169">
    <property type="entry name" value="PH"/>
    <property type="match status" value="1"/>
</dbReference>
<dbReference type="Gene3D" id="3.40.50.11500">
    <property type="match status" value="1"/>
</dbReference>
<accession>A0A6A4WGS8</accession>
<feature type="domain" description="PH" evidence="6">
    <location>
        <begin position="1896"/>
        <end position="2000"/>
    </location>
</feature>
<dbReference type="Pfam" id="PF03456">
    <property type="entry name" value="uDENN"/>
    <property type="match status" value="1"/>
</dbReference>
<keyword evidence="11" id="KW-1185">Reference proteome</keyword>
<feature type="region of interest" description="Disordered" evidence="5">
    <location>
        <begin position="1093"/>
        <end position="1117"/>
    </location>
</feature>
<evidence type="ECO:0000256" key="5">
    <source>
        <dbReference type="SAM" id="MobiDB-lite"/>
    </source>
</evidence>
<keyword evidence="2" id="KW-0597">Phosphoprotein</keyword>
<dbReference type="SUPFAM" id="SSF50729">
    <property type="entry name" value="PH domain-like"/>
    <property type="match status" value="2"/>
</dbReference>
<evidence type="ECO:0000256" key="4">
    <source>
        <dbReference type="ARBA" id="ARBA00022833"/>
    </source>
</evidence>
<organism evidence="10 11">
    <name type="scientific">Amphibalanus amphitrite</name>
    <name type="common">Striped barnacle</name>
    <name type="synonym">Balanus amphitrite</name>
    <dbReference type="NCBI Taxonomy" id="1232801"/>
    <lineage>
        <taxon>Eukaryota</taxon>
        <taxon>Metazoa</taxon>
        <taxon>Ecdysozoa</taxon>
        <taxon>Arthropoda</taxon>
        <taxon>Crustacea</taxon>
        <taxon>Multicrustacea</taxon>
        <taxon>Cirripedia</taxon>
        <taxon>Thoracica</taxon>
        <taxon>Thoracicalcarea</taxon>
        <taxon>Balanomorpha</taxon>
        <taxon>Balanoidea</taxon>
        <taxon>Balanidae</taxon>
        <taxon>Amphibalaninae</taxon>
        <taxon>Amphibalanus</taxon>
    </lineage>
</organism>
<dbReference type="EMBL" id="VIIS01000985">
    <property type="protein sequence ID" value="KAF0303024.1"/>
    <property type="molecule type" value="Genomic_DNA"/>
</dbReference>
<dbReference type="GO" id="GO:0016020">
    <property type="term" value="C:membrane"/>
    <property type="evidence" value="ECO:0007669"/>
    <property type="project" value="TreeGrafter"/>
</dbReference>
<dbReference type="Gene3D" id="3.30.60.20">
    <property type="match status" value="1"/>
</dbReference>
<gene>
    <name evidence="10" type="primary">sbf2_0</name>
    <name evidence="10" type="ORF">FJT64_024965</name>
</gene>
<dbReference type="InterPro" id="IPR037516">
    <property type="entry name" value="Tripartite_DENN"/>
</dbReference>
<dbReference type="InterPro" id="IPR002219">
    <property type="entry name" value="PKC_DAG/PE"/>
</dbReference>
<dbReference type="Gene3D" id="3.30.450.200">
    <property type="match status" value="1"/>
</dbReference>
<feature type="region of interest" description="Disordered" evidence="5">
    <location>
        <begin position="1314"/>
        <end position="1335"/>
    </location>
</feature>
<dbReference type="InterPro" id="IPR001849">
    <property type="entry name" value="PH_domain"/>
</dbReference>
<dbReference type="CDD" id="cd13208">
    <property type="entry name" value="PH-GRAM_MTMR5_MTMR13"/>
    <property type="match status" value="1"/>
</dbReference>
<dbReference type="CDD" id="cd01235">
    <property type="entry name" value="PH_Sbf1_hMTMR5"/>
    <property type="match status" value="1"/>
</dbReference>
<dbReference type="Gene3D" id="2.30.29.30">
    <property type="entry name" value="Pleckstrin-homology domain (PH domain)/Phosphotyrosine-binding domain (PTB)"/>
    <property type="match status" value="1"/>
</dbReference>
<dbReference type="Pfam" id="PF02893">
    <property type="entry name" value="GRAM"/>
    <property type="match status" value="1"/>
</dbReference>
<dbReference type="InterPro" id="IPR004182">
    <property type="entry name" value="GRAM"/>
</dbReference>
<dbReference type="OrthoDB" id="74314at2759"/>
<dbReference type="SMART" id="SM00799">
    <property type="entry name" value="DENN"/>
    <property type="match status" value="1"/>
</dbReference>
<dbReference type="GO" id="GO:0005085">
    <property type="term" value="F:guanyl-nucleotide exchange factor activity"/>
    <property type="evidence" value="ECO:0007669"/>
    <property type="project" value="TreeGrafter"/>
</dbReference>
<feature type="compositionally biased region" description="Low complexity" evidence="5">
    <location>
        <begin position="1098"/>
        <end position="1107"/>
    </location>
</feature>
<dbReference type="CDD" id="cd20827">
    <property type="entry name" value="C1_Sbf-like"/>
    <property type="match status" value="1"/>
</dbReference>
<dbReference type="PROSITE" id="PS51339">
    <property type="entry name" value="PPASE_MYOTUBULARIN"/>
    <property type="match status" value="1"/>
</dbReference>
<dbReference type="SMART" id="SM00233">
    <property type="entry name" value="PH"/>
    <property type="match status" value="1"/>
</dbReference>
<dbReference type="InterPro" id="IPR010569">
    <property type="entry name" value="Myotubularin-like_Pase_dom"/>
</dbReference>
<evidence type="ECO:0000256" key="2">
    <source>
        <dbReference type="ARBA" id="ARBA00022553"/>
    </source>
</evidence>
<dbReference type="InterPro" id="IPR011993">
    <property type="entry name" value="PH-like_dom_sf"/>
</dbReference>
<dbReference type="Pfam" id="PF06602">
    <property type="entry name" value="Myotub-related"/>
    <property type="match status" value="1"/>
</dbReference>
<feature type="region of interest" description="Disordered" evidence="5">
    <location>
        <begin position="1670"/>
        <end position="1691"/>
    </location>
</feature>
<dbReference type="Pfam" id="PF12335">
    <property type="entry name" value="SBF2"/>
    <property type="match status" value="2"/>
</dbReference>
<evidence type="ECO:0000256" key="3">
    <source>
        <dbReference type="ARBA" id="ARBA00022723"/>
    </source>
</evidence>
<dbReference type="Pfam" id="PF02141">
    <property type="entry name" value="DENN"/>
    <property type="match status" value="1"/>
</dbReference>
<dbReference type="Pfam" id="PF00130">
    <property type="entry name" value="C1_1"/>
    <property type="match status" value="1"/>
</dbReference>
<dbReference type="GO" id="GO:0046872">
    <property type="term" value="F:metal ion binding"/>
    <property type="evidence" value="ECO:0007669"/>
    <property type="project" value="UniProtKB-KW"/>
</dbReference>
<dbReference type="PROSITE" id="PS50211">
    <property type="entry name" value="DENN"/>
    <property type="match status" value="1"/>
</dbReference>
<protein>
    <submittedName>
        <fullName evidence="10">Myotubularin-related protein 13</fullName>
    </submittedName>
</protein>
<dbReference type="PROSITE" id="PS50081">
    <property type="entry name" value="ZF_DAG_PE_2"/>
    <property type="match status" value="1"/>
</dbReference>
<feature type="compositionally biased region" description="Low complexity" evidence="5">
    <location>
        <begin position="1580"/>
        <end position="1599"/>
    </location>
</feature>
<keyword evidence="4" id="KW-0862">Zinc</keyword>
<evidence type="ECO:0000313" key="10">
    <source>
        <dbReference type="EMBL" id="KAF0303024.1"/>
    </source>
</evidence>
<dbReference type="SMART" id="SM00800">
    <property type="entry name" value="uDENN"/>
    <property type="match status" value="1"/>
</dbReference>
<evidence type="ECO:0000259" key="8">
    <source>
        <dbReference type="PROSITE" id="PS50211"/>
    </source>
</evidence>
<dbReference type="InterPro" id="IPR001194">
    <property type="entry name" value="cDENN_dom"/>
</dbReference>
<feature type="domain" description="Myotubularin phosphatase" evidence="9">
    <location>
        <begin position="1121"/>
        <end position="1649"/>
    </location>
</feature>
<dbReference type="InterPro" id="IPR030564">
    <property type="entry name" value="Myotubularin"/>
</dbReference>
<feature type="compositionally biased region" description="Low complexity" evidence="5">
    <location>
        <begin position="1677"/>
        <end position="1688"/>
    </location>
</feature>
<dbReference type="PANTHER" id="PTHR10807">
    <property type="entry name" value="MYOTUBULARIN-RELATED"/>
    <property type="match status" value="1"/>
</dbReference>
<dbReference type="PROSITE" id="PS50003">
    <property type="entry name" value="PH_DOMAIN"/>
    <property type="match status" value="1"/>
</dbReference>
<evidence type="ECO:0000259" key="7">
    <source>
        <dbReference type="PROSITE" id="PS50081"/>
    </source>
</evidence>
<proteinExistence type="inferred from homology"/>
<dbReference type="GO" id="GO:0005737">
    <property type="term" value="C:cytoplasm"/>
    <property type="evidence" value="ECO:0007669"/>
    <property type="project" value="TreeGrafter"/>
</dbReference>
<dbReference type="SMART" id="SM00109">
    <property type="entry name" value="C1"/>
    <property type="match status" value="1"/>
</dbReference>
<dbReference type="CDD" id="cd14534">
    <property type="entry name" value="PTP-MTMR5-like"/>
    <property type="match status" value="1"/>
</dbReference>
<keyword evidence="3" id="KW-0479">Metal-binding</keyword>